<evidence type="ECO:0000256" key="2">
    <source>
        <dbReference type="ARBA" id="ARBA00022801"/>
    </source>
</evidence>
<proteinExistence type="predicted"/>
<evidence type="ECO:0000256" key="1">
    <source>
        <dbReference type="ARBA" id="ARBA00022741"/>
    </source>
</evidence>
<protein>
    <recommendedName>
        <fullName evidence="5">UvrD-like helicase C-terminal domain-containing protein</fullName>
    </recommendedName>
</protein>
<dbReference type="PANTHER" id="PTHR11070">
    <property type="entry name" value="UVRD / RECB / PCRA DNA HELICASE FAMILY MEMBER"/>
    <property type="match status" value="1"/>
</dbReference>
<evidence type="ECO:0000259" key="5">
    <source>
        <dbReference type="Pfam" id="PF13361"/>
    </source>
</evidence>
<keyword evidence="3" id="KW-0347">Helicase</keyword>
<dbReference type="CDD" id="cd17932">
    <property type="entry name" value="DEXQc_UvrD"/>
    <property type="match status" value="1"/>
</dbReference>
<keyword evidence="1" id="KW-0547">Nucleotide-binding</keyword>
<dbReference type="GO" id="GO:0000725">
    <property type="term" value="P:recombinational repair"/>
    <property type="evidence" value="ECO:0007669"/>
    <property type="project" value="TreeGrafter"/>
</dbReference>
<keyword evidence="2" id="KW-0378">Hydrolase</keyword>
<sequence length="313" mass="35321">MELDETQQEIVNYPGSAVVVAGPGSGKTRVLTEKARKLLNEGQNILCLTFTRAAAAEMSGRVKNLPATTIHAYCNGVVGWEDKWSYDGLLWRFLTSDDPARYDWVLLDEAQDINELELDVVMSLIGDKIFAVGDPYQSIYGFQGAVGSKVVGVLTGIGCKRQELINNYRSSPHIVSELEEIFYRKLVSKNVQETGLTSILCRTNDDVQYVSKELQKEGIPHKLRVSVDRADQDKREFNRLGESNLRLSTIHVSKGLEFSNVILFGWPLERRLWGEEKRVLYVGVSRASKSCKQVETIESLFELLKEYECFNTV</sequence>
<dbReference type="GO" id="GO:0016787">
    <property type="term" value="F:hydrolase activity"/>
    <property type="evidence" value="ECO:0007669"/>
    <property type="project" value="UniProtKB-KW"/>
</dbReference>
<dbReference type="GO" id="GO:0005524">
    <property type="term" value="F:ATP binding"/>
    <property type="evidence" value="ECO:0007669"/>
    <property type="project" value="UniProtKB-KW"/>
</dbReference>
<organism evidence="6">
    <name type="scientific">marine sediment metagenome</name>
    <dbReference type="NCBI Taxonomy" id="412755"/>
    <lineage>
        <taxon>unclassified sequences</taxon>
        <taxon>metagenomes</taxon>
        <taxon>ecological metagenomes</taxon>
    </lineage>
</organism>
<dbReference type="Pfam" id="PF13361">
    <property type="entry name" value="UvrD_C"/>
    <property type="match status" value="1"/>
</dbReference>
<dbReference type="InterPro" id="IPR014017">
    <property type="entry name" value="DNA_helicase_UvrD-like_C"/>
</dbReference>
<gene>
    <name evidence="6" type="ORF">LCGC14_0998640</name>
</gene>
<dbReference type="GO" id="GO:0003677">
    <property type="term" value="F:DNA binding"/>
    <property type="evidence" value="ECO:0007669"/>
    <property type="project" value="InterPro"/>
</dbReference>
<dbReference type="EMBL" id="LAZR01003843">
    <property type="protein sequence ID" value="KKN14193.1"/>
    <property type="molecule type" value="Genomic_DNA"/>
</dbReference>
<dbReference type="PANTHER" id="PTHR11070:SF3">
    <property type="entry name" value="DNA 3'-5' HELICASE"/>
    <property type="match status" value="1"/>
</dbReference>
<dbReference type="SUPFAM" id="SSF52540">
    <property type="entry name" value="P-loop containing nucleoside triphosphate hydrolases"/>
    <property type="match status" value="1"/>
</dbReference>
<name>A0A0F9R9W2_9ZZZZ</name>
<evidence type="ECO:0000313" key="6">
    <source>
        <dbReference type="EMBL" id="KKN14193.1"/>
    </source>
</evidence>
<keyword evidence="4" id="KW-0067">ATP-binding</keyword>
<dbReference type="Gene3D" id="3.40.50.300">
    <property type="entry name" value="P-loop containing nucleotide triphosphate hydrolases"/>
    <property type="match status" value="3"/>
</dbReference>
<evidence type="ECO:0000256" key="3">
    <source>
        <dbReference type="ARBA" id="ARBA00022806"/>
    </source>
</evidence>
<accession>A0A0F9R9W2</accession>
<evidence type="ECO:0000256" key="4">
    <source>
        <dbReference type="ARBA" id="ARBA00022840"/>
    </source>
</evidence>
<comment type="caution">
    <text evidence="6">The sequence shown here is derived from an EMBL/GenBank/DDBJ whole genome shotgun (WGS) entry which is preliminary data.</text>
</comment>
<dbReference type="AlphaFoldDB" id="A0A0F9R9W2"/>
<dbReference type="Pfam" id="PF13245">
    <property type="entry name" value="AAA_19"/>
    <property type="match status" value="1"/>
</dbReference>
<dbReference type="InterPro" id="IPR000212">
    <property type="entry name" value="DNA_helicase_UvrD/REP"/>
</dbReference>
<dbReference type="GO" id="GO:0043138">
    <property type="term" value="F:3'-5' DNA helicase activity"/>
    <property type="evidence" value="ECO:0007669"/>
    <property type="project" value="TreeGrafter"/>
</dbReference>
<dbReference type="InterPro" id="IPR027417">
    <property type="entry name" value="P-loop_NTPase"/>
</dbReference>
<reference evidence="6" key="1">
    <citation type="journal article" date="2015" name="Nature">
        <title>Complex archaea that bridge the gap between prokaryotes and eukaryotes.</title>
        <authorList>
            <person name="Spang A."/>
            <person name="Saw J.H."/>
            <person name="Jorgensen S.L."/>
            <person name="Zaremba-Niedzwiedzka K."/>
            <person name="Martijn J."/>
            <person name="Lind A.E."/>
            <person name="van Eijk R."/>
            <person name="Schleper C."/>
            <person name="Guy L."/>
            <person name="Ettema T.J."/>
        </authorList>
    </citation>
    <scope>NUCLEOTIDE SEQUENCE</scope>
</reference>
<feature type="domain" description="UvrD-like helicase C-terminal" evidence="5">
    <location>
        <begin position="240"/>
        <end position="289"/>
    </location>
</feature>
<dbReference type="GO" id="GO:0005829">
    <property type="term" value="C:cytosol"/>
    <property type="evidence" value="ECO:0007669"/>
    <property type="project" value="TreeGrafter"/>
</dbReference>